<dbReference type="Proteomes" id="UP001054945">
    <property type="component" value="Unassembled WGS sequence"/>
</dbReference>
<organism evidence="1 2">
    <name type="scientific">Caerostris extrusa</name>
    <name type="common">Bark spider</name>
    <name type="synonym">Caerostris bankana</name>
    <dbReference type="NCBI Taxonomy" id="172846"/>
    <lineage>
        <taxon>Eukaryota</taxon>
        <taxon>Metazoa</taxon>
        <taxon>Ecdysozoa</taxon>
        <taxon>Arthropoda</taxon>
        <taxon>Chelicerata</taxon>
        <taxon>Arachnida</taxon>
        <taxon>Araneae</taxon>
        <taxon>Araneomorphae</taxon>
        <taxon>Entelegynae</taxon>
        <taxon>Araneoidea</taxon>
        <taxon>Araneidae</taxon>
        <taxon>Caerostris</taxon>
    </lineage>
</organism>
<dbReference type="EMBL" id="BPLR01019702">
    <property type="protein sequence ID" value="GIX70936.1"/>
    <property type="molecule type" value="Genomic_DNA"/>
</dbReference>
<comment type="caution">
    <text evidence="1">The sequence shown here is derived from an EMBL/GenBank/DDBJ whole genome shotgun (WGS) entry which is preliminary data.</text>
</comment>
<name>A0AAV4MEX6_CAEEX</name>
<evidence type="ECO:0000313" key="2">
    <source>
        <dbReference type="Proteomes" id="UP001054945"/>
    </source>
</evidence>
<proteinExistence type="predicted"/>
<reference evidence="1 2" key="1">
    <citation type="submission" date="2021-06" db="EMBL/GenBank/DDBJ databases">
        <title>Caerostris extrusa draft genome.</title>
        <authorList>
            <person name="Kono N."/>
            <person name="Arakawa K."/>
        </authorList>
    </citation>
    <scope>NUCLEOTIDE SEQUENCE [LARGE SCALE GENOMIC DNA]</scope>
</reference>
<dbReference type="AlphaFoldDB" id="A0AAV4MEX6"/>
<evidence type="ECO:0000313" key="1">
    <source>
        <dbReference type="EMBL" id="GIX70936.1"/>
    </source>
</evidence>
<keyword evidence="2" id="KW-1185">Reference proteome</keyword>
<gene>
    <name evidence="1" type="ORF">CEXT_209151</name>
</gene>
<protein>
    <submittedName>
        <fullName evidence="1">Uncharacterized protein</fullName>
    </submittedName>
</protein>
<accession>A0AAV4MEX6</accession>
<sequence>MLKAFSNMRVRGEHLRNNENRSPPTFLSLLIASECLQDNHWECLLEGLGFWLSYFVNNVRLELLVLHFRVVACGKKSTSDRPSSSGVLALPKPFDGYLQVIAEYYVRDDVHYLSALELVVISQMGGRGVVQEGRIRPPLISTEYQGW</sequence>